<protein>
    <submittedName>
        <fullName evidence="1">Uncharacterized protein</fullName>
    </submittedName>
</protein>
<dbReference type="AlphaFoldDB" id="A0A0D3GDS2"/>
<evidence type="ECO:0000313" key="1">
    <source>
        <dbReference type="EnsemblPlants" id="OBART06G06060.1"/>
    </source>
</evidence>
<reference evidence="1" key="1">
    <citation type="journal article" date="2009" name="Rice">
        <title>De Novo Next Generation Sequencing of Plant Genomes.</title>
        <authorList>
            <person name="Rounsley S."/>
            <person name="Marri P.R."/>
            <person name="Yu Y."/>
            <person name="He R."/>
            <person name="Sisneros N."/>
            <person name="Goicoechea J.L."/>
            <person name="Lee S.J."/>
            <person name="Angelova A."/>
            <person name="Kudrna D."/>
            <person name="Luo M."/>
            <person name="Affourtit J."/>
            <person name="Desany B."/>
            <person name="Knight J."/>
            <person name="Niazi F."/>
            <person name="Egholm M."/>
            <person name="Wing R.A."/>
        </authorList>
    </citation>
    <scope>NUCLEOTIDE SEQUENCE [LARGE SCALE GENOMIC DNA]</scope>
    <source>
        <strain evidence="1">cv. IRGC 105608</strain>
    </source>
</reference>
<reference evidence="1" key="2">
    <citation type="submission" date="2015-03" db="UniProtKB">
        <authorList>
            <consortium name="EnsemblPlants"/>
        </authorList>
    </citation>
    <scope>IDENTIFICATION</scope>
</reference>
<keyword evidence="2" id="KW-1185">Reference proteome</keyword>
<evidence type="ECO:0000313" key="2">
    <source>
        <dbReference type="Proteomes" id="UP000026960"/>
    </source>
</evidence>
<accession>A0A0D3GDS2</accession>
<sequence>MTTVTARSERVPGIEMSSSPWDHANERLHHHFILPGVLAWRRCRSCSPRLDAAAAFQMS</sequence>
<proteinExistence type="predicted"/>
<name>A0A0D3GDS2_9ORYZ</name>
<dbReference type="PaxDb" id="65489-OBART06G06060.1"/>
<dbReference type="Proteomes" id="UP000026960">
    <property type="component" value="Chromosome 6"/>
</dbReference>
<organism evidence="1">
    <name type="scientific">Oryza barthii</name>
    <dbReference type="NCBI Taxonomy" id="65489"/>
    <lineage>
        <taxon>Eukaryota</taxon>
        <taxon>Viridiplantae</taxon>
        <taxon>Streptophyta</taxon>
        <taxon>Embryophyta</taxon>
        <taxon>Tracheophyta</taxon>
        <taxon>Spermatophyta</taxon>
        <taxon>Magnoliopsida</taxon>
        <taxon>Liliopsida</taxon>
        <taxon>Poales</taxon>
        <taxon>Poaceae</taxon>
        <taxon>BOP clade</taxon>
        <taxon>Oryzoideae</taxon>
        <taxon>Oryzeae</taxon>
        <taxon>Oryzinae</taxon>
        <taxon>Oryza</taxon>
    </lineage>
</organism>
<dbReference type="EnsemblPlants" id="OBART06G06060.1">
    <property type="protein sequence ID" value="OBART06G06060.1"/>
    <property type="gene ID" value="OBART06G06060"/>
</dbReference>
<dbReference type="HOGENOM" id="CLU_2964531_0_0_1"/>
<dbReference type="Gramene" id="OBART06G06060.1">
    <property type="protein sequence ID" value="OBART06G06060.1"/>
    <property type="gene ID" value="OBART06G06060"/>
</dbReference>